<dbReference type="VEuPathDB" id="FungiDB:sscle_12g090500"/>
<feature type="compositionally biased region" description="Basic and acidic residues" evidence="8">
    <location>
        <begin position="315"/>
        <end position="327"/>
    </location>
</feature>
<feature type="domain" description="C2H2-type" evidence="9">
    <location>
        <begin position="436"/>
        <end position="464"/>
    </location>
</feature>
<evidence type="ECO:0000256" key="2">
    <source>
        <dbReference type="ARBA" id="ARBA00022723"/>
    </source>
</evidence>
<dbReference type="SMART" id="SM00355">
    <property type="entry name" value="ZnF_C2H2"/>
    <property type="match status" value="3"/>
</dbReference>
<feature type="compositionally biased region" description="Polar residues" evidence="8">
    <location>
        <begin position="206"/>
        <end position="216"/>
    </location>
</feature>
<sequence>MVDQSDTGRPSDVKLRIAQRKAEKVKELQAKALEEAKVLNELKVLQDANAVASISPAMVPPLREEKPITPEEEKDITIKNVKAKTDFDSDNETTLTNTDSIPPPQKPTIEFDSQNRTSSNPKPLRRESPVSKSSIILISIDPDKRRFFQPLADAITSSSADQLGKILLRLCVKYPDARAVVESFLADTSDEDIIYNPPVAPQLIRKTSNSKINQPPQSLPFINRVTKDSLPPAPKEKGEVEEEPRPSTNLKSAKKDSQLPSSRFPVAKFARKDPEQPQPPPKNISAQTTVASEKRKWEESVDTSIVTQSLKKSKPSADDNSKDKQIQLLPEKRFVIPKWSKIDASSKWHEYTPPTPKMSSYPPSTLEGTKIKSTLQSSKSKAVNPLLSLFNSDESEGESPSGKYLCTVNSCRKVFTAQSNLGRHMKAVHESKGKPFGCSLCTKQFTRRDYVHKHLETSHTSAGLKCDACGLTYRDAETLNAHMRSGHGVKLVEERSKELSSVPNTIKKVSFQDESRKP</sequence>
<dbReference type="PROSITE" id="PS00028">
    <property type="entry name" value="ZINC_FINGER_C2H2_1"/>
    <property type="match status" value="3"/>
</dbReference>
<feature type="region of interest" description="Disordered" evidence="8">
    <location>
        <begin position="62"/>
        <end position="129"/>
    </location>
</feature>
<feature type="compositionally biased region" description="Polar residues" evidence="8">
    <location>
        <begin position="111"/>
        <end position="121"/>
    </location>
</feature>
<comment type="subcellular location">
    <subcellularLocation>
        <location evidence="1">Nucleus</location>
    </subcellularLocation>
</comment>
<dbReference type="GO" id="GO:0008270">
    <property type="term" value="F:zinc ion binding"/>
    <property type="evidence" value="ECO:0007669"/>
    <property type="project" value="UniProtKB-KW"/>
</dbReference>
<dbReference type="GO" id="GO:0005634">
    <property type="term" value="C:nucleus"/>
    <property type="evidence" value="ECO:0007669"/>
    <property type="project" value="UniProtKB-SubCell"/>
</dbReference>
<dbReference type="SUPFAM" id="SSF57667">
    <property type="entry name" value="beta-beta-alpha zinc fingers"/>
    <property type="match status" value="2"/>
</dbReference>
<dbReference type="PANTHER" id="PTHR16515">
    <property type="entry name" value="PR DOMAIN ZINC FINGER PROTEIN"/>
    <property type="match status" value="1"/>
</dbReference>
<dbReference type="InterPro" id="IPR050331">
    <property type="entry name" value="Zinc_finger"/>
</dbReference>
<dbReference type="OMA" id="SSKWHEY"/>
<dbReference type="RefSeq" id="XP_001586882.1">
    <property type="nucleotide sequence ID" value="XM_001586832.1"/>
</dbReference>
<organism evidence="10 11">
    <name type="scientific">Sclerotinia sclerotiorum (strain ATCC 18683 / 1980 / Ss-1)</name>
    <name type="common">White mold</name>
    <name type="synonym">Whetzelinia sclerotiorum</name>
    <dbReference type="NCBI Taxonomy" id="665079"/>
    <lineage>
        <taxon>Eukaryota</taxon>
        <taxon>Fungi</taxon>
        <taxon>Dikarya</taxon>
        <taxon>Ascomycota</taxon>
        <taxon>Pezizomycotina</taxon>
        <taxon>Leotiomycetes</taxon>
        <taxon>Helotiales</taxon>
        <taxon>Sclerotiniaceae</taxon>
        <taxon>Sclerotinia</taxon>
    </lineage>
</organism>
<accession>A0A1D9QH51</accession>
<evidence type="ECO:0000256" key="6">
    <source>
        <dbReference type="ARBA" id="ARBA00023242"/>
    </source>
</evidence>
<protein>
    <recommendedName>
        <fullName evidence="9">C2H2-type domain-containing protein</fullName>
    </recommendedName>
</protein>
<dbReference type="EMBL" id="CP017825">
    <property type="protein sequence ID" value="APA14280.1"/>
    <property type="molecule type" value="Genomic_DNA"/>
</dbReference>
<dbReference type="PROSITE" id="PS50157">
    <property type="entry name" value="ZINC_FINGER_C2H2_2"/>
    <property type="match status" value="3"/>
</dbReference>
<evidence type="ECO:0000256" key="7">
    <source>
        <dbReference type="PROSITE-ProRule" id="PRU00042"/>
    </source>
</evidence>
<keyword evidence="6" id="KW-0539">Nucleus</keyword>
<dbReference type="AlphaFoldDB" id="A0A1D9QH51"/>
<proteinExistence type="predicted"/>
<evidence type="ECO:0000256" key="5">
    <source>
        <dbReference type="ARBA" id="ARBA00022833"/>
    </source>
</evidence>
<feature type="domain" description="C2H2-type" evidence="9">
    <location>
        <begin position="404"/>
        <end position="434"/>
    </location>
</feature>
<evidence type="ECO:0000256" key="4">
    <source>
        <dbReference type="ARBA" id="ARBA00022771"/>
    </source>
</evidence>
<dbReference type="InterPro" id="IPR013087">
    <property type="entry name" value="Znf_C2H2_type"/>
</dbReference>
<reference evidence="11" key="1">
    <citation type="journal article" date="2017" name="Genome Biol. Evol.">
        <title>The complete genome sequence of the phytopathogenic fungus Sclerotinia sclerotiorum reveals insights into the genome architecture of broad host range pathogens.</title>
        <authorList>
            <person name="Derbyshire M."/>
            <person name="Denton-Giles M."/>
            <person name="Hegedus D."/>
            <person name="Seifbarghy S."/>
            <person name="Rollins J."/>
            <person name="van Kan J."/>
            <person name="Seidl M.F."/>
            <person name="Faino L."/>
            <person name="Mbengue M."/>
            <person name="Navaud O."/>
            <person name="Raffaele S."/>
            <person name="Hammond-Kosack K."/>
            <person name="Heard S."/>
            <person name="Oliver R."/>
        </authorList>
    </citation>
    <scope>NUCLEOTIDE SEQUENCE [LARGE SCALE GENOMIC DNA]</scope>
    <source>
        <strain evidence="11">ATCC 18683 / 1980 / Ss-1</strain>
    </source>
</reference>
<feature type="compositionally biased region" description="Basic and acidic residues" evidence="8">
    <location>
        <begin position="62"/>
        <end position="87"/>
    </location>
</feature>
<dbReference type="OrthoDB" id="4748970at2759"/>
<evidence type="ECO:0000256" key="3">
    <source>
        <dbReference type="ARBA" id="ARBA00022737"/>
    </source>
</evidence>
<keyword evidence="2" id="KW-0479">Metal-binding</keyword>
<gene>
    <name evidence="10" type="ORF">sscle_12g090500</name>
</gene>
<feature type="domain" description="C2H2-type" evidence="9">
    <location>
        <begin position="464"/>
        <end position="487"/>
    </location>
</feature>
<dbReference type="Pfam" id="PF00096">
    <property type="entry name" value="zf-C2H2"/>
    <property type="match status" value="1"/>
</dbReference>
<evidence type="ECO:0000259" key="9">
    <source>
        <dbReference type="PROSITE" id="PS50157"/>
    </source>
</evidence>
<dbReference type="InterPro" id="IPR036236">
    <property type="entry name" value="Znf_C2H2_sf"/>
</dbReference>
<feature type="region of interest" description="Disordered" evidence="8">
    <location>
        <begin position="206"/>
        <end position="327"/>
    </location>
</feature>
<dbReference type="Gene3D" id="3.30.160.60">
    <property type="entry name" value="Classic Zinc Finger"/>
    <property type="match status" value="2"/>
</dbReference>
<name>A0A1D9QH51_SCLS1</name>
<dbReference type="PANTHER" id="PTHR16515:SF66">
    <property type="entry name" value="C2H2-TYPE DOMAIN-CONTAINING PROTEIN"/>
    <property type="match status" value="1"/>
</dbReference>
<dbReference type="KEGG" id="ssl:SS1G_11911"/>
<dbReference type="Proteomes" id="UP000177798">
    <property type="component" value="Chromosome 12"/>
</dbReference>
<evidence type="ECO:0000313" key="10">
    <source>
        <dbReference type="EMBL" id="APA14280.1"/>
    </source>
</evidence>
<evidence type="ECO:0000256" key="8">
    <source>
        <dbReference type="SAM" id="MobiDB-lite"/>
    </source>
</evidence>
<evidence type="ECO:0000256" key="1">
    <source>
        <dbReference type="ARBA" id="ARBA00004123"/>
    </source>
</evidence>
<keyword evidence="5" id="KW-0862">Zinc</keyword>
<keyword evidence="4 7" id="KW-0863">Zinc-finger</keyword>
<keyword evidence="3" id="KW-0677">Repeat</keyword>
<evidence type="ECO:0000313" key="11">
    <source>
        <dbReference type="Proteomes" id="UP000177798"/>
    </source>
</evidence>